<dbReference type="STRING" id="49390.A0A068UB75"/>
<keyword evidence="7" id="KW-1185">Reference proteome</keyword>
<dbReference type="AlphaFoldDB" id="A0A068UB75"/>
<keyword evidence="2" id="KW-0325">Glycoprotein</keyword>
<dbReference type="InterPro" id="IPR003245">
    <property type="entry name" value="Phytocyanin_dom"/>
</dbReference>
<evidence type="ECO:0000256" key="4">
    <source>
        <dbReference type="SAM" id="SignalP"/>
    </source>
</evidence>
<accession>A0A068UB75</accession>
<dbReference type="PANTHER" id="PTHR33021">
    <property type="entry name" value="BLUE COPPER PROTEIN"/>
    <property type="match status" value="1"/>
</dbReference>
<dbReference type="InterPro" id="IPR039391">
    <property type="entry name" value="Phytocyanin-like"/>
</dbReference>
<dbReference type="GO" id="GO:0046872">
    <property type="term" value="F:metal ion binding"/>
    <property type="evidence" value="ECO:0007669"/>
    <property type="project" value="UniProtKB-KW"/>
</dbReference>
<name>A0A068UB75_COFCA</name>
<feature type="chain" id="PRO_5001654743" description="Phytocyanin domain-containing protein" evidence="4">
    <location>
        <begin position="22"/>
        <end position="180"/>
    </location>
</feature>
<proteinExistence type="predicted"/>
<organism evidence="6 7">
    <name type="scientific">Coffea canephora</name>
    <name type="common">Robusta coffee</name>
    <dbReference type="NCBI Taxonomy" id="49390"/>
    <lineage>
        <taxon>Eukaryota</taxon>
        <taxon>Viridiplantae</taxon>
        <taxon>Streptophyta</taxon>
        <taxon>Embryophyta</taxon>
        <taxon>Tracheophyta</taxon>
        <taxon>Spermatophyta</taxon>
        <taxon>Magnoliopsida</taxon>
        <taxon>eudicotyledons</taxon>
        <taxon>Gunneridae</taxon>
        <taxon>Pentapetalae</taxon>
        <taxon>asterids</taxon>
        <taxon>lamiids</taxon>
        <taxon>Gentianales</taxon>
        <taxon>Rubiaceae</taxon>
        <taxon>Ixoroideae</taxon>
        <taxon>Gardenieae complex</taxon>
        <taxon>Bertiereae - Coffeeae clade</taxon>
        <taxon>Coffeeae</taxon>
        <taxon>Coffea</taxon>
    </lineage>
</organism>
<dbReference type="InParanoid" id="A0A068UB75"/>
<reference evidence="7" key="1">
    <citation type="journal article" date="2014" name="Science">
        <title>The coffee genome provides insight into the convergent evolution of caffeine biosynthesis.</title>
        <authorList>
            <person name="Denoeud F."/>
            <person name="Carretero-Paulet L."/>
            <person name="Dereeper A."/>
            <person name="Droc G."/>
            <person name="Guyot R."/>
            <person name="Pietrella M."/>
            <person name="Zheng C."/>
            <person name="Alberti A."/>
            <person name="Anthony F."/>
            <person name="Aprea G."/>
            <person name="Aury J.M."/>
            <person name="Bento P."/>
            <person name="Bernard M."/>
            <person name="Bocs S."/>
            <person name="Campa C."/>
            <person name="Cenci A."/>
            <person name="Combes M.C."/>
            <person name="Crouzillat D."/>
            <person name="Da Silva C."/>
            <person name="Daddiego L."/>
            <person name="De Bellis F."/>
            <person name="Dussert S."/>
            <person name="Garsmeur O."/>
            <person name="Gayraud T."/>
            <person name="Guignon V."/>
            <person name="Jahn K."/>
            <person name="Jamilloux V."/>
            <person name="Joet T."/>
            <person name="Labadie K."/>
            <person name="Lan T."/>
            <person name="Leclercq J."/>
            <person name="Lepelley M."/>
            <person name="Leroy T."/>
            <person name="Li L.T."/>
            <person name="Librado P."/>
            <person name="Lopez L."/>
            <person name="Munoz A."/>
            <person name="Noel B."/>
            <person name="Pallavicini A."/>
            <person name="Perrotta G."/>
            <person name="Poncet V."/>
            <person name="Pot D."/>
            <person name="Priyono X."/>
            <person name="Rigoreau M."/>
            <person name="Rouard M."/>
            <person name="Rozas J."/>
            <person name="Tranchant-Dubreuil C."/>
            <person name="VanBuren R."/>
            <person name="Zhang Q."/>
            <person name="Andrade A.C."/>
            <person name="Argout X."/>
            <person name="Bertrand B."/>
            <person name="de Kochko A."/>
            <person name="Graziosi G."/>
            <person name="Henry R.J."/>
            <person name="Jayarama X."/>
            <person name="Ming R."/>
            <person name="Nagai C."/>
            <person name="Rounsley S."/>
            <person name="Sankoff D."/>
            <person name="Giuliano G."/>
            <person name="Albert V.A."/>
            <person name="Wincker P."/>
            <person name="Lashermes P."/>
        </authorList>
    </citation>
    <scope>NUCLEOTIDE SEQUENCE [LARGE SCALE GENOMIC DNA]</scope>
    <source>
        <strain evidence="7">cv. DH200-94</strain>
    </source>
</reference>
<feature type="signal peptide" evidence="4">
    <location>
        <begin position="1"/>
        <end position="21"/>
    </location>
</feature>
<dbReference type="OMA" id="LTHAGDW"/>
<protein>
    <recommendedName>
        <fullName evidence="5">Phytocyanin domain-containing protein</fullName>
    </recommendedName>
</protein>
<dbReference type="Gramene" id="CDP05527">
    <property type="protein sequence ID" value="CDP05527"/>
    <property type="gene ID" value="GSCOC_T00020631001"/>
</dbReference>
<evidence type="ECO:0000256" key="1">
    <source>
        <dbReference type="ARBA" id="ARBA00022723"/>
    </source>
</evidence>
<dbReference type="OrthoDB" id="581242at2759"/>
<dbReference type="Gene3D" id="2.60.40.420">
    <property type="entry name" value="Cupredoxins - blue copper proteins"/>
    <property type="match status" value="1"/>
</dbReference>
<dbReference type="GO" id="GO:0009055">
    <property type="term" value="F:electron transfer activity"/>
    <property type="evidence" value="ECO:0007669"/>
    <property type="project" value="InterPro"/>
</dbReference>
<evidence type="ECO:0000259" key="5">
    <source>
        <dbReference type="PROSITE" id="PS51485"/>
    </source>
</evidence>
<feature type="compositionally biased region" description="Polar residues" evidence="3">
    <location>
        <begin position="140"/>
        <end position="149"/>
    </location>
</feature>
<feature type="domain" description="Phytocyanin" evidence="5">
    <location>
        <begin position="22"/>
        <end position="120"/>
    </location>
</feature>
<keyword evidence="4" id="KW-0732">Signal</keyword>
<gene>
    <name evidence="6" type="ORF">GSCOC_T00020631001</name>
</gene>
<sequence length="180" mass="19222">MENVFLVSVAIILGFALTCSGTVYTVGDRSGWDISTDVDTWSKDKIFQVGDVLLFQYSSYHSVSEVTQPNYEGCNTTNVLQTSSNGNTSIPLKNPGDRYFVCGNRLHCLGGMKLHVHVQDDRAPSPASAPEAEAGGSLPPGSTKNNNPPSSAIFNRVGKVDLLFHGILGLVLCIICCGVV</sequence>
<evidence type="ECO:0000256" key="2">
    <source>
        <dbReference type="ARBA" id="ARBA00023180"/>
    </source>
</evidence>
<dbReference type="PhylomeDB" id="A0A068UB75"/>
<evidence type="ECO:0000256" key="3">
    <source>
        <dbReference type="SAM" id="MobiDB-lite"/>
    </source>
</evidence>
<feature type="compositionally biased region" description="Low complexity" evidence="3">
    <location>
        <begin position="124"/>
        <end position="137"/>
    </location>
</feature>
<dbReference type="PROSITE" id="PS51485">
    <property type="entry name" value="PHYTOCYANIN"/>
    <property type="match status" value="1"/>
</dbReference>
<evidence type="ECO:0000313" key="6">
    <source>
        <dbReference type="EMBL" id="CDP05527.1"/>
    </source>
</evidence>
<dbReference type="Proteomes" id="UP000295252">
    <property type="component" value="Chromosome III"/>
</dbReference>
<dbReference type="CDD" id="cd04216">
    <property type="entry name" value="Phytocyanin"/>
    <property type="match status" value="1"/>
</dbReference>
<dbReference type="GO" id="GO:0005886">
    <property type="term" value="C:plasma membrane"/>
    <property type="evidence" value="ECO:0007669"/>
    <property type="project" value="TreeGrafter"/>
</dbReference>
<evidence type="ECO:0000313" key="7">
    <source>
        <dbReference type="Proteomes" id="UP000295252"/>
    </source>
</evidence>
<dbReference type="PANTHER" id="PTHR33021:SF70">
    <property type="entry name" value="PHYTOCYANIN DOMAIN-CONTAINING PROTEIN"/>
    <property type="match status" value="1"/>
</dbReference>
<dbReference type="EMBL" id="HG739100">
    <property type="protein sequence ID" value="CDP05527.1"/>
    <property type="molecule type" value="Genomic_DNA"/>
</dbReference>
<dbReference type="InterPro" id="IPR008972">
    <property type="entry name" value="Cupredoxin"/>
</dbReference>
<keyword evidence="1" id="KW-0479">Metal-binding</keyword>
<dbReference type="SUPFAM" id="SSF49503">
    <property type="entry name" value="Cupredoxins"/>
    <property type="match status" value="1"/>
</dbReference>
<dbReference type="Pfam" id="PF02298">
    <property type="entry name" value="Cu_bind_like"/>
    <property type="match status" value="1"/>
</dbReference>
<dbReference type="FunFam" id="2.60.40.420:FF:000003">
    <property type="entry name" value="Blue copper"/>
    <property type="match status" value="1"/>
</dbReference>
<feature type="region of interest" description="Disordered" evidence="3">
    <location>
        <begin position="120"/>
        <end position="149"/>
    </location>
</feature>